<keyword evidence="9" id="KW-1185">Reference proteome</keyword>
<dbReference type="Pfam" id="PF02163">
    <property type="entry name" value="Peptidase_M50"/>
    <property type="match status" value="1"/>
</dbReference>
<dbReference type="AlphaFoldDB" id="A0A7J6EN41"/>
<comment type="caution">
    <text evidence="8">The sequence shown here is derived from an EMBL/GenBank/DDBJ whole genome shotgun (WGS) entry which is preliminary data.</text>
</comment>
<protein>
    <recommendedName>
        <fullName evidence="5">Endopeptidase S2P</fullName>
    </recommendedName>
</protein>
<evidence type="ECO:0000313" key="8">
    <source>
        <dbReference type="EMBL" id="KAF4359824.1"/>
    </source>
</evidence>
<keyword evidence="3 6" id="KW-1133">Transmembrane helix</keyword>
<gene>
    <name evidence="8" type="ORF">G4B88_020345</name>
</gene>
<dbReference type="PRINTS" id="PR01000">
    <property type="entry name" value="SREBPS2PTASE"/>
</dbReference>
<name>A0A7J6EN41_CANSA</name>
<evidence type="ECO:0000259" key="7">
    <source>
        <dbReference type="Pfam" id="PF02163"/>
    </source>
</evidence>
<evidence type="ECO:0000256" key="3">
    <source>
        <dbReference type="ARBA" id="ARBA00022989"/>
    </source>
</evidence>
<feature type="domain" description="Peptidase M50" evidence="7">
    <location>
        <begin position="121"/>
        <end position="280"/>
    </location>
</feature>
<dbReference type="PANTHER" id="PTHR13325">
    <property type="entry name" value="PROTEASE M50 MEMBRANE-BOUND TRANSCRIPTION FACTOR SITE 2 PROTEASE"/>
    <property type="match status" value="1"/>
</dbReference>
<dbReference type="GO" id="GO:0016020">
    <property type="term" value="C:membrane"/>
    <property type="evidence" value="ECO:0007669"/>
    <property type="project" value="InterPro"/>
</dbReference>
<keyword evidence="2 6" id="KW-0812">Transmembrane</keyword>
<evidence type="ECO:0000256" key="2">
    <source>
        <dbReference type="ARBA" id="ARBA00022692"/>
    </source>
</evidence>
<dbReference type="GO" id="GO:0031293">
    <property type="term" value="P:membrane protein intracellular domain proteolysis"/>
    <property type="evidence" value="ECO:0007669"/>
    <property type="project" value="TreeGrafter"/>
</dbReference>
<evidence type="ECO:0000256" key="4">
    <source>
        <dbReference type="ARBA" id="ARBA00023136"/>
    </source>
</evidence>
<dbReference type="PROSITE" id="PS51257">
    <property type="entry name" value="PROKAR_LIPOPROTEIN"/>
    <property type="match status" value="1"/>
</dbReference>
<evidence type="ECO:0000256" key="6">
    <source>
        <dbReference type="SAM" id="Phobius"/>
    </source>
</evidence>
<dbReference type="EMBL" id="JAATIQ010000363">
    <property type="protein sequence ID" value="KAF4359824.1"/>
    <property type="molecule type" value="Genomic_DNA"/>
</dbReference>
<evidence type="ECO:0000313" key="9">
    <source>
        <dbReference type="Proteomes" id="UP000583929"/>
    </source>
</evidence>
<comment type="subcellular location">
    <subcellularLocation>
        <location evidence="1">Endomembrane system</location>
        <topology evidence="1">Multi-pass membrane protein</topology>
    </subcellularLocation>
</comment>
<dbReference type="GO" id="GO:1905897">
    <property type="term" value="P:regulation of response to endoplasmic reticulum stress"/>
    <property type="evidence" value="ECO:0007669"/>
    <property type="project" value="TreeGrafter"/>
</dbReference>
<dbReference type="InterPro" id="IPR001193">
    <property type="entry name" value="MBTPS2"/>
</dbReference>
<dbReference type="InterPro" id="IPR008915">
    <property type="entry name" value="Peptidase_M50"/>
</dbReference>
<feature type="transmembrane region" description="Helical" evidence="6">
    <location>
        <begin position="54"/>
        <end position="81"/>
    </location>
</feature>
<feature type="transmembrane region" description="Helical" evidence="6">
    <location>
        <begin position="147"/>
        <end position="166"/>
    </location>
</feature>
<feature type="transmembrane region" description="Helical" evidence="6">
    <location>
        <begin position="186"/>
        <end position="208"/>
    </location>
</feature>
<dbReference type="GO" id="GO:0012505">
    <property type="term" value="C:endomembrane system"/>
    <property type="evidence" value="ECO:0007669"/>
    <property type="project" value="UniProtKB-SubCell"/>
</dbReference>
<dbReference type="GO" id="GO:0004222">
    <property type="term" value="F:metalloendopeptidase activity"/>
    <property type="evidence" value="ECO:0007669"/>
    <property type="project" value="InterPro"/>
</dbReference>
<keyword evidence="4 6" id="KW-0472">Membrane</keyword>
<evidence type="ECO:0000256" key="5">
    <source>
        <dbReference type="ARBA" id="ARBA00032658"/>
    </source>
</evidence>
<reference evidence="8 9" key="1">
    <citation type="journal article" date="2020" name="bioRxiv">
        <title>Sequence and annotation of 42 cannabis genomes reveals extensive copy number variation in cannabinoid synthesis and pathogen resistance genes.</title>
        <authorList>
            <person name="Mckernan K.J."/>
            <person name="Helbert Y."/>
            <person name="Kane L.T."/>
            <person name="Ebling H."/>
            <person name="Zhang L."/>
            <person name="Liu B."/>
            <person name="Eaton Z."/>
            <person name="Mclaughlin S."/>
            <person name="Kingan S."/>
            <person name="Baybayan P."/>
            <person name="Concepcion G."/>
            <person name="Jordan M."/>
            <person name="Riva A."/>
            <person name="Barbazuk W."/>
            <person name="Harkins T."/>
        </authorList>
    </citation>
    <scope>NUCLEOTIDE SEQUENCE [LARGE SCALE GENOMIC DNA]</scope>
    <source>
        <strain evidence="9">cv. Jamaican Lion 4</strain>
        <tissue evidence="8">Leaf</tissue>
    </source>
</reference>
<evidence type="ECO:0000256" key="1">
    <source>
        <dbReference type="ARBA" id="ARBA00004127"/>
    </source>
</evidence>
<organism evidence="8 9">
    <name type="scientific">Cannabis sativa</name>
    <name type="common">Hemp</name>
    <name type="synonym">Marijuana</name>
    <dbReference type="NCBI Taxonomy" id="3483"/>
    <lineage>
        <taxon>Eukaryota</taxon>
        <taxon>Viridiplantae</taxon>
        <taxon>Streptophyta</taxon>
        <taxon>Embryophyta</taxon>
        <taxon>Tracheophyta</taxon>
        <taxon>Spermatophyta</taxon>
        <taxon>Magnoliopsida</taxon>
        <taxon>eudicotyledons</taxon>
        <taxon>Gunneridae</taxon>
        <taxon>Pentapetalae</taxon>
        <taxon>rosids</taxon>
        <taxon>fabids</taxon>
        <taxon>Rosales</taxon>
        <taxon>Cannabaceae</taxon>
        <taxon>Cannabis</taxon>
    </lineage>
</organism>
<dbReference type="GO" id="GO:0005737">
    <property type="term" value="C:cytoplasm"/>
    <property type="evidence" value="ECO:0007669"/>
    <property type="project" value="TreeGrafter"/>
</dbReference>
<proteinExistence type="predicted"/>
<accession>A0A7J6EN41</accession>
<dbReference type="Proteomes" id="UP000583929">
    <property type="component" value="Unassembled WGS sequence"/>
</dbReference>
<sequence>MEGRRLRRARRGRNHTQLLPLSSSSTSSSGCCWYLDYKILFLNQPLFRFGRTHAALLTPWFSIGVGFTLTTLLAVSLILLWDLARTLHIFPESWLGDLSSASLFGFWPFSSSPSAVDAIYVLLSTIISVSFHEFGHALAAASEGVEMEYIAIFIAFVFPGALVAFNHNLLQSLTHFASLRIYCAGIWHNAVCCSLCGLTLFLLPWILFPFYQHTGIPMVLAVPSSSPLSGYLSPGDLIVSMDGATIKSPHQWIKMADFINKLAIRNMNHSRYAKGIGIVNSGKGYCVPHSLLEESIKMQLEDHSGCPDDLAAFATIPCFDKTIFDDQIHCLNAKQVVKHGKCGDGWVTAKADPNSCICSQDRTCSSPIQRPGMIWVEVSYLRPYSEECLQHQSKVVVDSRGSDIVESNCGGTIVFVGDVISMASSVQLTAYQPRWPYFGAYLPNILEKIFVCTFHVSITLALLNSVFSGWRICFRRDTLPFHIAGFKQAGKNSSIVSVGWDTHLLAYPFQDFL</sequence>
<dbReference type="PANTHER" id="PTHR13325:SF3">
    <property type="entry name" value="MEMBRANE-BOUND TRANSCRIPTION FACTOR SITE-2 PROTEASE"/>
    <property type="match status" value="1"/>
</dbReference>